<gene>
    <name evidence="1" type="ORF">RUM43_001042</name>
</gene>
<sequence>MGSGKKEETSQVFGMGLCCGDDTPCAAFITSHLSFCPPDVVDESDTDTNLVFPTYNNSNSANINKSFSFQQKT</sequence>
<dbReference type="AlphaFoldDB" id="A0AAN8XPK6"/>
<evidence type="ECO:0000313" key="2">
    <source>
        <dbReference type="Proteomes" id="UP001372834"/>
    </source>
</evidence>
<name>A0AAN8XPK6_POLSC</name>
<accession>A0AAN8XPK6</accession>
<dbReference type="Proteomes" id="UP001372834">
    <property type="component" value="Unassembled WGS sequence"/>
</dbReference>
<evidence type="ECO:0000313" key="1">
    <source>
        <dbReference type="EMBL" id="KAK6644769.1"/>
    </source>
</evidence>
<proteinExistence type="predicted"/>
<dbReference type="EMBL" id="JAWJWE010000001">
    <property type="protein sequence ID" value="KAK6644769.1"/>
    <property type="molecule type" value="Genomic_DNA"/>
</dbReference>
<protein>
    <submittedName>
        <fullName evidence="1">Uncharacterized protein</fullName>
    </submittedName>
</protein>
<reference evidence="1 2" key="1">
    <citation type="submission" date="2023-10" db="EMBL/GenBank/DDBJ databases">
        <title>Genomes of two closely related lineages of the louse Polyplax serrata with different host specificities.</title>
        <authorList>
            <person name="Martinu J."/>
            <person name="Tarabai H."/>
            <person name="Stefka J."/>
            <person name="Hypsa V."/>
        </authorList>
    </citation>
    <scope>NUCLEOTIDE SEQUENCE [LARGE SCALE GENOMIC DNA]</scope>
    <source>
        <strain evidence="1">HR10_N</strain>
    </source>
</reference>
<comment type="caution">
    <text evidence="1">The sequence shown here is derived from an EMBL/GenBank/DDBJ whole genome shotgun (WGS) entry which is preliminary data.</text>
</comment>
<organism evidence="1 2">
    <name type="scientific">Polyplax serrata</name>
    <name type="common">Common mouse louse</name>
    <dbReference type="NCBI Taxonomy" id="468196"/>
    <lineage>
        <taxon>Eukaryota</taxon>
        <taxon>Metazoa</taxon>
        <taxon>Ecdysozoa</taxon>
        <taxon>Arthropoda</taxon>
        <taxon>Hexapoda</taxon>
        <taxon>Insecta</taxon>
        <taxon>Pterygota</taxon>
        <taxon>Neoptera</taxon>
        <taxon>Paraneoptera</taxon>
        <taxon>Psocodea</taxon>
        <taxon>Troctomorpha</taxon>
        <taxon>Phthiraptera</taxon>
        <taxon>Anoplura</taxon>
        <taxon>Polyplacidae</taxon>
        <taxon>Polyplax</taxon>
    </lineage>
</organism>